<comment type="caution">
    <text evidence="2">The sequence shown here is derived from an EMBL/GenBank/DDBJ whole genome shotgun (WGS) entry which is preliminary data.</text>
</comment>
<evidence type="ECO:0000256" key="1">
    <source>
        <dbReference type="SAM" id="MobiDB-lite"/>
    </source>
</evidence>
<proteinExistence type="predicted"/>
<sequence>MINETDLLQLEKNLILKQDEVAKALRAVRSLISEHRLLKAIFAPNYLGPHGEAIPPWWSYPSRGRTYKYRCSCLHCDKIVFGARHRIICPACGKRETLVFIHDSGPESYARNERAEDPAGKNTQETSDADDTETGPVVREGT</sequence>
<dbReference type="EMBL" id="LAZR01001712">
    <property type="protein sequence ID" value="KKN40322.1"/>
    <property type="molecule type" value="Genomic_DNA"/>
</dbReference>
<accession>A0A0F9QTK0</accession>
<organism evidence="2">
    <name type="scientific">marine sediment metagenome</name>
    <dbReference type="NCBI Taxonomy" id="412755"/>
    <lineage>
        <taxon>unclassified sequences</taxon>
        <taxon>metagenomes</taxon>
        <taxon>ecological metagenomes</taxon>
    </lineage>
</organism>
<name>A0A0F9QTK0_9ZZZZ</name>
<feature type="region of interest" description="Disordered" evidence="1">
    <location>
        <begin position="107"/>
        <end position="142"/>
    </location>
</feature>
<reference evidence="2" key="1">
    <citation type="journal article" date="2015" name="Nature">
        <title>Complex archaea that bridge the gap between prokaryotes and eukaryotes.</title>
        <authorList>
            <person name="Spang A."/>
            <person name="Saw J.H."/>
            <person name="Jorgensen S.L."/>
            <person name="Zaremba-Niedzwiedzka K."/>
            <person name="Martijn J."/>
            <person name="Lind A.E."/>
            <person name="van Eijk R."/>
            <person name="Schleper C."/>
            <person name="Guy L."/>
            <person name="Ettema T.J."/>
        </authorList>
    </citation>
    <scope>NUCLEOTIDE SEQUENCE</scope>
</reference>
<evidence type="ECO:0000313" key="2">
    <source>
        <dbReference type="EMBL" id="KKN40322.1"/>
    </source>
</evidence>
<protein>
    <submittedName>
        <fullName evidence="2">Uncharacterized protein</fullName>
    </submittedName>
</protein>
<dbReference type="AlphaFoldDB" id="A0A0F9QTK0"/>
<gene>
    <name evidence="2" type="ORF">LCGC14_0734790</name>
</gene>
<feature type="compositionally biased region" description="Basic and acidic residues" evidence="1">
    <location>
        <begin position="110"/>
        <end position="119"/>
    </location>
</feature>